<dbReference type="Proteomes" id="UP000807825">
    <property type="component" value="Unassembled WGS sequence"/>
</dbReference>
<dbReference type="PROSITE" id="PS50297">
    <property type="entry name" value="ANK_REP_REGION"/>
    <property type="match status" value="4"/>
</dbReference>
<evidence type="ECO:0000256" key="3">
    <source>
        <dbReference type="PROSITE-ProRule" id="PRU00023"/>
    </source>
</evidence>
<organism evidence="4 5">
    <name type="scientific">Desulfomonile tiedjei</name>
    <dbReference type="NCBI Taxonomy" id="2358"/>
    <lineage>
        <taxon>Bacteria</taxon>
        <taxon>Pseudomonadati</taxon>
        <taxon>Thermodesulfobacteriota</taxon>
        <taxon>Desulfomonilia</taxon>
        <taxon>Desulfomonilales</taxon>
        <taxon>Desulfomonilaceae</taxon>
        <taxon>Desulfomonile</taxon>
    </lineage>
</organism>
<gene>
    <name evidence="4" type="ORF">HY912_08780</name>
</gene>
<dbReference type="InterPro" id="IPR051631">
    <property type="entry name" value="Ankyrin-KH/SAM_domain"/>
</dbReference>
<dbReference type="AlphaFoldDB" id="A0A9D6V011"/>
<name>A0A9D6V011_9BACT</name>
<keyword evidence="1" id="KW-0677">Repeat</keyword>
<feature type="repeat" description="ANK" evidence="3">
    <location>
        <begin position="204"/>
        <end position="236"/>
    </location>
</feature>
<sequence length="361" mass="38885">MNTQPVLRTHSRMAHGVELRPNQYSGTVTHDSVKDPSATMVSLDVNLREALARLMLSILVLPFLIGAKGATEAQLNQDLLLEAFHGRPDRIEQLLRQGADVNAKNPDDRATALTTAVQRDHVGAVRVFLAHGARVNDKDILGYTPLMYATNAQIARMLVEKGADVNTRGKDHMTPLISVSSKGALEVAKILVSKGADVNAKLGNGKTALMESIERDFPEIAKLLIAHGADINDVDNQGRTALIYAASNKQLEVLRILLGKGADVNAKSKIGYPALMHSAGEVVVVEMLLDHGADANAKSEDGMTVLMRAAAKGHHSVVKLLLERGADINAQDKWGRTALYWAEKFGHVAIADLLKSNGAQN</sequence>
<dbReference type="PRINTS" id="PR01415">
    <property type="entry name" value="ANKYRIN"/>
</dbReference>
<proteinExistence type="predicted"/>
<keyword evidence="2 3" id="KW-0040">ANK repeat</keyword>
<dbReference type="PANTHER" id="PTHR23206:SF7">
    <property type="entry name" value="PROTEIN KINASE DOMAIN-CONTAINING PROTEIN"/>
    <property type="match status" value="1"/>
</dbReference>
<feature type="repeat" description="ANK" evidence="3">
    <location>
        <begin position="171"/>
        <end position="203"/>
    </location>
</feature>
<dbReference type="Gene3D" id="1.25.40.20">
    <property type="entry name" value="Ankyrin repeat-containing domain"/>
    <property type="match status" value="3"/>
</dbReference>
<reference evidence="4" key="1">
    <citation type="submission" date="2020-07" db="EMBL/GenBank/DDBJ databases">
        <title>Huge and variable diversity of episymbiotic CPR bacteria and DPANN archaea in groundwater ecosystems.</title>
        <authorList>
            <person name="He C.Y."/>
            <person name="Keren R."/>
            <person name="Whittaker M."/>
            <person name="Farag I.F."/>
            <person name="Doudna J."/>
            <person name="Cate J.H.D."/>
            <person name="Banfield J.F."/>
        </authorList>
    </citation>
    <scope>NUCLEOTIDE SEQUENCE</scope>
    <source>
        <strain evidence="4">NC_groundwater_1664_Pr3_B-0.1um_52_9</strain>
    </source>
</reference>
<evidence type="ECO:0000256" key="2">
    <source>
        <dbReference type="ARBA" id="ARBA00023043"/>
    </source>
</evidence>
<dbReference type="Pfam" id="PF12796">
    <property type="entry name" value="Ank_2"/>
    <property type="match status" value="3"/>
</dbReference>
<dbReference type="SUPFAM" id="SSF48403">
    <property type="entry name" value="Ankyrin repeat"/>
    <property type="match status" value="1"/>
</dbReference>
<dbReference type="EMBL" id="JACRDE010000235">
    <property type="protein sequence ID" value="MBI5249576.1"/>
    <property type="molecule type" value="Genomic_DNA"/>
</dbReference>
<comment type="caution">
    <text evidence="4">The sequence shown here is derived from an EMBL/GenBank/DDBJ whole genome shotgun (WGS) entry which is preliminary data.</text>
</comment>
<dbReference type="PANTHER" id="PTHR23206">
    <property type="entry name" value="MASK PROTEIN"/>
    <property type="match status" value="1"/>
</dbReference>
<feature type="repeat" description="ANK" evidence="3">
    <location>
        <begin position="237"/>
        <end position="269"/>
    </location>
</feature>
<accession>A0A9D6V011</accession>
<dbReference type="InterPro" id="IPR036770">
    <property type="entry name" value="Ankyrin_rpt-contain_sf"/>
</dbReference>
<evidence type="ECO:0000313" key="5">
    <source>
        <dbReference type="Proteomes" id="UP000807825"/>
    </source>
</evidence>
<dbReference type="PROSITE" id="PS50088">
    <property type="entry name" value="ANK_REPEAT"/>
    <property type="match status" value="5"/>
</dbReference>
<evidence type="ECO:0000256" key="1">
    <source>
        <dbReference type="ARBA" id="ARBA00022737"/>
    </source>
</evidence>
<dbReference type="InterPro" id="IPR002110">
    <property type="entry name" value="Ankyrin_rpt"/>
</dbReference>
<dbReference type="GO" id="GO:0005737">
    <property type="term" value="C:cytoplasm"/>
    <property type="evidence" value="ECO:0007669"/>
    <property type="project" value="TreeGrafter"/>
</dbReference>
<dbReference type="SMART" id="SM00248">
    <property type="entry name" value="ANK"/>
    <property type="match status" value="9"/>
</dbReference>
<protein>
    <submittedName>
        <fullName evidence="4">Ankyrin repeat domain-containing protein</fullName>
    </submittedName>
</protein>
<evidence type="ECO:0000313" key="4">
    <source>
        <dbReference type="EMBL" id="MBI5249576.1"/>
    </source>
</evidence>
<feature type="repeat" description="ANK" evidence="3">
    <location>
        <begin position="301"/>
        <end position="333"/>
    </location>
</feature>
<feature type="repeat" description="ANK" evidence="3">
    <location>
        <begin position="108"/>
        <end position="140"/>
    </location>
</feature>